<name>X1UN23_9ZZZZ</name>
<sequence>MEKAKRFKIEVRTGSDPKWYSNAMRYKTLKEAQAA</sequence>
<reference evidence="1" key="1">
    <citation type="journal article" date="2014" name="Front. Microbiol.">
        <title>High frequency of phylogenetically diverse reductive dehalogenase-homologous genes in deep subseafloor sedimentary metagenomes.</title>
        <authorList>
            <person name="Kawai M."/>
            <person name="Futagami T."/>
            <person name="Toyoda A."/>
            <person name="Takaki Y."/>
            <person name="Nishi S."/>
            <person name="Hori S."/>
            <person name="Arai W."/>
            <person name="Tsubouchi T."/>
            <person name="Morono Y."/>
            <person name="Uchiyama I."/>
            <person name="Ito T."/>
            <person name="Fujiyama A."/>
            <person name="Inagaki F."/>
            <person name="Takami H."/>
        </authorList>
    </citation>
    <scope>NUCLEOTIDE SEQUENCE</scope>
    <source>
        <strain evidence="1">Expedition CK06-06</strain>
    </source>
</reference>
<comment type="caution">
    <text evidence="1">The sequence shown here is derived from an EMBL/GenBank/DDBJ whole genome shotgun (WGS) entry which is preliminary data.</text>
</comment>
<organism evidence="1">
    <name type="scientific">marine sediment metagenome</name>
    <dbReference type="NCBI Taxonomy" id="412755"/>
    <lineage>
        <taxon>unclassified sequences</taxon>
        <taxon>metagenomes</taxon>
        <taxon>ecological metagenomes</taxon>
    </lineage>
</organism>
<proteinExistence type="predicted"/>
<feature type="non-terminal residue" evidence="1">
    <location>
        <position position="35"/>
    </location>
</feature>
<gene>
    <name evidence="1" type="ORF">S12H4_48544</name>
</gene>
<dbReference type="EMBL" id="BARW01030350">
    <property type="protein sequence ID" value="GAJ04957.1"/>
    <property type="molecule type" value="Genomic_DNA"/>
</dbReference>
<accession>X1UN23</accession>
<dbReference type="AlphaFoldDB" id="X1UN23"/>
<evidence type="ECO:0000313" key="1">
    <source>
        <dbReference type="EMBL" id="GAJ04957.1"/>
    </source>
</evidence>
<protein>
    <submittedName>
        <fullName evidence="1">Uncharacterized protein</fullName>
    </submittedName>
</protein>